<dbReference type="AlphaFoldDB" id="A0A518ES00"/>
<sequence>MRMVCLSDTHGMHDEIVVPEGDLLIHAGDLTGRGTSREVTRVAEWLADLNHRHKLVIAGNHDFLFESDSERGRALIESAGATYLQDEGVEIDGVHFWGSPWQPWFHDWAFNLARGEPLRRVWAKIPPATDVLITHGPPFGMLDRVARTNEPVGCEALTERLRELDVRLHVFGHIHEAYGVDVALDGRLSINASIATLRYEPTQEPVVVDWCEAFRTATIV</sequence>
<dbReference type="Pfam" id="PF00149">
    <property type="entry name" value="Metallophos"/>
    <property type="match status" value="1"/>
</dbReference>
<dbReference type="PANTHER" id="PTHR12905">
    <property type="entry name" value="METALLOPHOSPHOESTERASE"/>
    <property type="match status" value="1"/>
</dbReference>
<dbReference type="Proteomes" id="UP000320390">
    <property type="component" value="Chromosome"/>
</dbReference>
<evidence type="ECO:0000313" key="3">
    <source>
        <dbReference type="Proteomes" id="UP000320390"/>
    </source>
</evidence>
<dbReference type="InterPro" id="IPR029052">
    <property type="entry name" value="Metallo-depent_PP-like"/>
</dbReference>
<reference evidence="2 3" key="1">
    <citation type="submission" date="2019-02" db="EMBL/GenBank/DDBJ databases">
        <title>Deep-cultivation of Planctomycetes and their phenomic and genomic characterization uncovers novel biology.</title>
        <authorList>
            <person name="Wiegand S."/>
            <person name="Jogler M."/>
            <person name="Boedeker C."/>
            <person name="Pinto D."/>
            <person name="Vollmers J."/>
            <person name="Rivas-Marin E."/>
            <person name="Kohn T."/>
            <person name="Peeters S.H."/>
            <person name="Heuer A."/>
            <person name="Rast P."/>
            <person name="Oberbeckmann S."/>
            <person name="Bunk B."/>
            <person name="Jeske O."/>
            <person name="Meyerdierks A."/>
            <person name="Storesund J.E."/>
            <person name="Kallscheuer N."/>
            <person name="Luecker S."/>
            <person name="Lage O.M."/>
            <person name="Pohl T."/>
            <person name="Merkel B.J."/>
            <person name="Hornburger P."/>
            <person name="Mueller R.-W."/>
            <person name="Bruemmer F."/>
            <person name="Labrenz M."/>
            <person name="Spormann A.M."/>
            <person name="Op den Camp H."/>
            <person name="Overmann J."/>
            <person name="Amann R."/>
            <person name="Jetten M.S.M."/>
            <person name="Mascher T."/>
            <person name="Medema M.H."/>
            <person name="Devos D.P."/>
            <person name="Kaster A.-K."/>
            <person name="Ovreas L."/>
            <person name="Rohde M."/>
            <person name="Galperin M.Y."/>
            <person name="Jogler C."/>
        </authorList>
    </citation>
    <scope>NUCLEOTIDE SEQUENCE [LARGE SCALE GENOMIC DNA]</scope>
    <source>
        <strain evidence="2 3">Poly30</strain>
    </source>
</reference>
<dbReference type="InterPro" id="IPR051693">
    <property type="entry name" value="UPF0046_metallophosphoest"/>
</dbReference>
<organism evidence="2 3">
    <name type="scientific">Saltatorellus ferox</name>
    <dbReference type="NCBI Taxonomy" id="2528018"/>
    <lineage>
        <taxon>Bacteria</taxon>
        <taxon>Pseudomonadati</taxon>
        <taxon>Planctomycetota</taxon>
        <taxon>Planctomycetia</taxon>
        <taxon>Planctomycetia incertae sedis</taxon>
        <taxon>Saltatorellus</taxon>
    </lineage>
</organism>
<dbReference type="SUPFAM" id="SSF56300">
    <property type="entry name" value="Metallo-dependent phosphatases"/>
    <property type="match status" value="1"/>
</dbReference>
<name>A0A518ES00_9BACT</name>
<proteinExistence type="predicted"/>
<dbReference type="GO" id="GO:0016787">
    <property type="term" value="F:hydrolase activity"/>
    <property type="evidence" value="ECO:0007669"/>
    <property type="project" value="InterPro"/>
</dbReference>
<dbReference type="Gene3D" id="3.60.21.10">
    <property type="match status" value="1"/>
</dbReference>
<gene>
    <name evidence="2" type="ORF">Poly30_23880</name>
</gene>
<protein>
    <submittedName>
        <fullName evidence="2">Calcineurin-like phosphoesterase</fullName>
    </submittedName>
</protein>
<feature type="domain" description="Calcineurin-like phosphoesterase" evidence="1">
    <location>
        <begin position="1"/>
        <end position="176"/>
    </location>
</feature>
<dbReference type="PANTHER" id="PTHR12905:SF0">
    <property type="entry name" value="CALCINEURIN-LIKE PHOSPHOESTERASE DOMAIN-CONTAINING PROTEIN"/>
    <property type="match status" value="1"/>
</dbReference>
<dbReference type="InterPro" id="IPR004843">
    <property type="entry name" value="Calcineurin-like_PHP"/>
</dbReference>
<dbReference type="CDD" id="cd07379">
    <property type="entry name" value="MPP_239FB"/>
    <property type="match status" value="1"/>
</dbReference>
<keyword evidence="3" id="KW-1185">Reference proteome</keyword>
<accession>A0A518ES00</accession>
<evidence type="ECO:0000259" key="1">
    <source>
        <dbReference type="Pfam" id="PF00149"/>
    </source>
</evidence>
<dbReference type="OrthoDB" id="332939at2"/>
<evidence type="ECO:0000313" key="2">
    <source>
        <dbReference type="EMBL" id="QDV06871.1"/>
    </source>
</evidence>
<dbReference type="EMBL" id="CP036434">
    <property type="protein sequence ID" value="QDV06871.1"/>
    <property type="molecule type" value="Genomic_DNA"/>
</dbReference>